<dbReference type="InterPro" id="IPR029063">
    <property type="entry name" value="SAM-dependent_MTases_sf"/>
</dbReference>
<keyword evidence="1" id="KW-0808">Transferase</keyword>
<gene>
    <name evidence="1" type="ORF">OV079_37690</name>
</gene>
<keyword evidence="1" id="KW-0489">Methyltransferase</keyword>
<protein>
    <submittedName>
        <fullName evidence="1">Class I SAM-dependent methyltransferase</fullName>
    </submittedName>
</protein>
<comment type="caution">
    <text evidence="1">The sequence shown here is derived from an EMBL/GenBank/DDBJ whole genome shotgun (WGS) entry which is preliminary data.</text>
</comment>
<dbReference type="Gene3D" id="3.40.50.150">
    <property type="entry name" value="Vaccinia Virus protein VP39"/>
    <property type="match status" value="1"/>
</dbReference>
<dbReference type="AlphaFoldDB" id="A0A9X3EVZ3"/>
<proteinExistence type="predicted"/>
<keyword evidence="2" id="KW-1185">Reference proteome</keyword>
<dbReference type="CDD" id="cd02440">
    <property type="entry name" value="AdoMet_MTases"/>
    <property type="match status" value="1"/>
</dbReference>
<dbReference type="GO" id="GO:0008168">
    <property type="term" value="F:methyltransferase activity"/>
    <property type="evidence" value="ECO:0007669"/>
    <property type="project" value="UniProtKB-KW"/>
</dbReference>
<dbReference type="Proteomes" id="UP001150924">
    <property type="component" value="Unassembled WGS sequence"/>
</dbReference>
<organism evidence="1 2">
    <name type="scientific">Nannocystis pusilla</name>
    <dbReference type="NCBI Taxonomy" id="889268"/>
    <lineage>
        <taxon>Bacteria</taxon>
        <taxon>Pseudomonadati</taxon>
        <taxon>Myxococcota</taxon>
        <taxon>Polyangia</taxon>
        <taxon>Nannocystales</taxon>
        <taxon>Nannocystaceae</taxon>
        <taxon>Nannocystis</taxon>
    </lineage>
</organism>
<dbReference type="EMBL" id="JAPNKE010000002">
    <property type="protein sequence ID" value="MCY1011197.1"/>
    <property type="molecule type" value="Genomic_DNA"/>
</dbReference>
<accession>A0A9X3EVZ3</accession>
<evidence type="ECO:0000313" key="1">
    <source>
        <dbReference type="EMBL" id="MCY1011197.1"/>
    </source>
</evidence>
<reference evidence="1" key="1">
    <citation type="submission" date="2022-11" db="EMBL/GenBank/DDBJ databases">
        <title>Minimal conservation of predation-associated metabolite biosynthetic gene clusters underscores biosynthetic potential of Myxococcota including descriptions for ten novel species: Archangium lansinium sp. nov., Myxococcus landrumus sp. nov., Nannocystis bai.</title>
        <authorList>
            <person name="Ahearne A."/>
            <person name="Stevens C."/>
            <person name="Phillips K."/>
        </authorList>
    </citation>
    <scope>NUCLEOTIDE SEQUENCE</scope>
    <source>
        <strain evidence="1">Na p29</strain>
    </source>
</reference>
<name>A0A9X3EVZ3_9BACT</name>
<dbReference type="SUPFAM" id="SSF53335">
    <property type="entry name" value="S-adenosyl-L-methionine-dependent methyltransferases"/>
    <property type="match status" value="1"/>
</dbReference>
<dbReference type="PANTHER" id="PTHR43861:SF6">
    <property type="entry name" value="METHYLTRANSFERASE TYPE 11"/>
    <property type="match status" value="1"/>
</dbReference>
<dbReference type="Pfam" id="PF13489">
    <property type="entry name" value="Methyltransf_23"/>
    <property type="match status" value="1"/>
</dbReference>
<dbReference type="GO" id="GO:0032259">
    <property type="term" value="P:methylation"/>
    <property type="evidence" value="ECO:0007669"/>
    <property type="project" value="UniProtKB-KW"/>
</dbReference>
<sequence>MNSAARPCPACDGPHADFAFRVRDFDHARCRRCGTVFVTPLPDPQALETLYLAPDYHGSAVGQEQRMRAEGDARAAILRRFGVRSVLEVGCGPGHFLDACRDLGLQVEGVDRARTAEGPRRRGHTVHDVWFSDFGPPAPRFDAVALWEVVEHVADPKDILFQARKWLRPGGFLALSTPSSSGLPARALGPRFPMVIPPDHLSLFSRRGLQTLLGAADFDPVRWTSFSGLDRAALSRGFQRFVLGSSLPARAVSAGLALAAEPVARLVDRAGLGTGFEVYAVAR</sequence>
<dbReference type="RefSeq" id="WP_267774438.1">
    <property type="nucleotide sequence ID" value="NZ_JAPNKE010000002.1"/>
</dbReference>
<evidence type="ECO:0000313" key="2">
    <source>
        <dbReference type="Proteomes" id="UP001150924"/>
    </source>
</evidence>
<dbReference type="PANTHER" id="PTHR43861">
    <property type="entry name" value="TRANS-ACONITATE 2-METHYLTRANSFERASE-RELATED"/>
    <property type="match status" value="1"/>
</dbReference>